<evidence type="ECO:0000259" key="3">
    <source>
        <dbReference type="Pfam" id="PF13581"/>
    </source>
</evidence>
<gene>
    <name evidence="4" type="ORF">NE857_25885</name>
</gene>
<organism evidence="4 5">
    <name type="scientific">Nocardiopsis exhalans</name>
    <dbReference type="NCBI Taxonomy" id="163604"/>
    <lineage>
        <taxon>Bacteria</taxon>
        <taxon>Bacillati</taxon>
        <taxon>Actinomycetota</taxon>
        <taxon>Actinomycetes</taxon>
        <taxon>Streptosporangiales</taxon>
        <taxon>Nocardiopsidaceae</taxon>
        <taxon>Nocardiopsis</taxon>
    </lineage>
</organism>
<keyword evidence="5" id="KW-1185">Reference proteome</keyword>
<dbReference type="CDD" id="cd16936">
    <property type="entry name" value="HATPase_RsbW-like"/>
    <property type="match status" value="1"/>
</dbReference>
<dbReference type="InterPro" id="IPR050267">
    <property type="entry name" value="Anti-sigma-factor_SerPK"/>
</dbReference>
<dbReference type="Proteomes" id="UP001055940">
    <property type="component" value="Chromosome"/>
</dbReference>
<keyword evidence="1" id="KW-0723">Serine/threonine-protein kinase</keyword>
<dbReference type="SUPFAM" id="SSF55874">
    <property type="entry name" value="ATPase domain of HSP90 chaperone/DNA topoisomerase II/histidine kinase"/>
    <property type="match status" value="1"/>
</dbReference>
<keyword evidence="1" id="KW-0418">Kinase</keyword>
<dbReference type="RefSeq" id="WP_254418056.1">
    <property type="nucleotide sequence ID" value="NZ_BAAAJB010000090.1"/>
</dbReference>
<dbReference type="Pfam" id="PF13581">
    <property type="entry name" value="HATPase_c_2"/>
    <property type="match status" value="1"/>
</dbReference>
<keyword evidence="4" id="KW-0547">Nucleotide-binding</keyword>
<keyword evidence="4" id="KW-0067">ATP-binding</keyword>
<name>A0ABY5D2U6_9ACTN</name>
<protein>
    <submittedName>
        <fullName evidence="4">ATP-binding protein</fullName>
    </submittedName>
</protein>
<keyword evidence="1" id="KW-0808">Transferase</keyword>
<dbReference type="PANTHER" id="PTHR35526:SF3">
    <property type="entry name" value="ANTI-SIGMA-F FACTOR RSBW"/>
    <property type="match status" value="1"/>
</dbReference>
<dbReference type="EMBL" id="CP099837">
    <property type="protein sequence ID" value="USY18691.1"/>
    <property type="molecule type" value="Genomic_DNA"/>
</dbReference>
<dbReference type="InterPro" id="IPR036890">
    <property type="entry name" value="HATPase_C_sf"/>
</dbReference>
<evidence type="ECO:0000313" key="5">
    <source>
        <dbReference type="Proteomes" id="UP001055940"/>
    </source>
</evidence>
<evidence type="ECO:0000256" key="1">
    <source>
        <dbReference type="ARBA" id="ARBA00022527"/>
    </source>
</evidence>
<feature type="domain" description="Histidine kinase/HSP90-like ATPase" evidence="3">
    <location>
        <begin position="52"/>
        <end position="169"/>
    </location>
</feature>
<reference evidence="4" key="1">
    <citation type="submission" date="2022-06" db="EMBL/GenBank/DDBJ databases">
        <authorList>
            <person name="Ping M."/>
        </authorList>
    </citation>
    <scope>NUCLEOTIDE SEQUENCE</scope>
    <source>
        <strain evidence="4">JCM11759T</strain>
    </source>
</reference>
<evidence type="ECO:0000256" key="2">
    <source>
        <dbReference type="SAM" id="MobiDB-lite"/>
    </source>
</evidence>
<dbReference type="PANTHER" id="PTHR35526">
    <property type="entry name" value="ANTI-SIGMA-F FACTOR RSBW-RELATED"/>
    <property type="match status" value="1"/>
</dbReference>
<dbReference type="Gene3D" id="3.30.565.10">
    <property type="entry name" value="Histidine kinase-like ATPase, C-terminal domain"/>
    <property type="match status" value="1"/>
</dbReference>
<dbReference type="GO" id="GO:0005524">
    <property type="term" value="F:ATP binding"/>
    <property type="evidence" value="ECO:0007669"/>
    <property type="project" value="UniProtKB-KW"/>
</dbReference>
<evidence type="ECO:0000313" key="4">
    <source>
        <dbReference type="EMBL" id="USY18691.1"/>
    </source>
</evidence>
<feature type="region of interest" description="Disordered" evidence="2">
    <location>
        <begin position="16"/>
        <end position="36"/>
    </location>
</feature>
<accession>A0ABY5D2U6</accession>
<proteinExistence type="predicted"/>
<dbReference type="InterPro" id="IPR003594">
    <property type="entry name" value="HATPase_dom"/>
</dbReference>
<sequence>MAQVIEVDADRFRAHKTQSVQRLPRRTSDPRANTPIATNTAQPQQAAAVILPGEPEQAAVMRRRIRSRTIALGSMTEALVLLADELFTNALRHTRSGEPGGEVTVALFKLPDRFQVKVTDQGPREGEHVFPCPRPLDACTEGGFGLHLVAAEASRWGTLQENGRTTVWFEIDRPTRRT</sequence>